<evidence type="ECO:0000313" key="2">
    <source>
        <dbReference type="EMBL" id="SCL15021.1"/>
    </source>
</evidence>
<dbReference type="InterPro" id="IPR036237">
    <property type="entry name" value="Xyl_isomerase-like_sf"/>
</dbReference>
<sequence>MASGWQLADSDWNHWPDGLRDDEIWPLAAGLEVSGVEVGVYAATDELSADRVARRQSLVAAHRLPVLAVLLSLPAQRWPGGAFTGRPDAVAAEVRSCASVCRRWGLRTLGVWPGADPSTASWDSFVTGVRQARDAADELGVRLAVEYKPGTMVPDAAAALELVRAAPGTGVLLDTGHAYAAGEDPADVVRRLGDRLWHVHLGDAAPGREDDDLPLGRLHDARPVLAALDAVGFTGVAAFDLYGAVSDGGQTGRQAVAESLAHLGNRR</sequence>
<dbReference type="Gene3D" id="3.20.20.150">
    <property type="entry name" value="Divalent-metal-dependent TIM barrel enzymes"/>
    <property type="match status" value="1"/>
</dbReference>
<gene>
    <name evidence="2" type="ORF">GA0070616_0607</name>
</gene>
<keyword evidence="3" id="KW-1185">Reference proteome</keyword>
<dbReference type="GO" id="GO:0016853">
    <property type="term" value="F:isomerase activity"/>
    <property type="evidence" value="ECO:0007669"/>
    <property type="project" value="UniProtKB-KW"/>
</dbReference>
<dbReference type="STRING" id="145857.GA0070616_0607"/>
<name>A0A1C6RDA0_9ACTN</name>
<organism evidence="2 3">
    <name type="scientific">Micromonospora nigra</name>
    <dbReference type="NCBI Taxonomy" id="145857"/>
    <lineage>
        <taxon>Bacteria</taxon>
        <taxon>Bacillati</taxon>
        <taxon>Actinomycetota</taxon>
        <taxon>Actinomycetes</taxon>
        <taxon>Micromonosporales</taxon>
        <taxon>Micromonosporaceae</taxon>
        <taxon>Micromonospora</taxon>
    </lineage>
</organism>
<accession>A0A1C6RDA0</accession>
<proteinExistence type="predicted"/>
<evidence type="ECO:0000313" key="3">
    <source>
        <dbReference type="Proteomes" id="UP000199699"/>
    </source>
</evidence>
<dbReference type="EMBL" id="FMHT01000003">
    <property type="protein sequence ID" value="SCL15021.1"/>
    <property type="molecule type" value="Genomic_DNA"/>
</dbReference>
<protein>
    <submittedName>
        <fullName evidence="2">Xylose isomerase-like TIM barrel</fullName>
    </submittedName>
</protein>
<dbReference type="InterPro" id="IPR050312">
    <property type="entry name" value="IolE/XylAMocC-like"/>
</dbReference>
<dbReference type="InterPro" id="IPR013022">
    <property type="entry name" value="Xyl_isomerase-like_TIM-brl"/>
</dbReference>
<reference evidence="2 3" key="1">
    <citation type="submission" date="2016-06" db="EMBL/GenBank/DDBJ databases">
        <authorList>
            <person name="Kjaerup R.B."/>
            <person name="Dalgaard T.S."/>
            <person name="Juul-Madsen H.R."/>
        </authorList>
    </citation>
    <scope>NUCLEOTIDE SEQUENCE [LARGE SCALE GENOMIC DNA]</scope>
    <source>
        <strain evidence="2 3">DSM 43818</strain>
    </source>
</reference>
<dbReference type="SUPFAM" id="SSF51658">
    <property type="entry name" value="Xylose isomerase-like"/>
    <property type="match status" value="1"/>
</dbReference>
<dbReference type="PANTHER" id="PTHR12110:SF21">
    <property type="entry name" value="XYLOSE ISOMERASE-LIKE TIM BARREL DOMAIN-CONTAINING PROTEIN"/>
    <property type="match status" value="1"/>
</dbReference>
<dbReference type="Proteomes" id="UP000199699">
    <property type="component" value="Unassembled WGS sequence"/>
</dbReference>
<dbReference type="AlphaFoldDB" id="A0A1C6RDA0"/>
<dbReference type="Pfam" id="PF01261">
    <property type="entry name" value="AP_endonuc_2"/>
    <property type="match status" value="1"/>
</dbReference>
<keyword evidence="2" id="KW-0413">Isomerase</keyword>
<evidence type="ECO:0000259" key="1">
    <source>
        <dbReference type="Pfam" id="PF01261"/>
    </source>
</evidence>
<feature type="domain" description="Xylose isomerase-like TIM barrel" evidence="1">
    <location>
        <begin position="28"/>
        <end position="262"/>
    </location>
</feature>
<dbReference type="PANTHER" id="PTHR12110">
    <property type="entry name" value="HYDROXYPYRUVATE ISOMERASE"/>
    <property type="match status" value="1"/>
</dbReference>